<comment type="caution">
    <text evidence="2">The sequence shown here is derived from an EMBL/GenBank/DDBJ whole genome shotgun (WGS) entry which is preliminary data.</text>
</comment>
<feature type="domain" description="RNase H type-1" evidence="1">
    <location>
        <begin position="3"/>
        <end position="32"/>
    </location>
</feature>
<evidence type="ECO:0000313" key="2">
    <source>
        <dbReference type="EMBL" id="PKI37751.1"/>
    </source>
</evidence>
<evidence type="ECO:0000313" key="3">
    <source>
        <dbReference type="Proteomes" id="UP000233551"/>
    </source>
</evidence>
<evidence type="ECO:0000259" key="1">
    <source>
        <dbReference type="Pfam" id="PF13456"/>
    </source>
</evidence>
<gene>
    <name evidence="2" type="ORF">CRG98_041868</name>
</gene>
<reference evidence="2 3" key="1">
    <citation type="submission" date="2017-11" db="EMBL/GenBank/DDBJ databases">
        <title>De-novo sequencing of pomegranate (Punica granatum L.) genome.</title>
        <authorList>
            <person name="Akparov Z."/>
            <person name="Amiraslanov A."/>
            <person name="Hajiyeva S."/>
            <person name="Abbasov M."/>
            <person name="Kaur K."/>
            <person name="Hamwieh A."/>
            <person name="Solovyev V."/>
            <person name="Salamov A."/>
            <person name="Braich B."/>
            <person name="Kosarev P."/>
            <person name="Mahmoud A."/>
            <person name="Hajiyev E."/>
            <person name="Babayeva S."/>
            <person name="Izzatullayeva V."/>
            <person name="Mammadov A."/>
            <person name="Mammadov A."/>
            <person name="Sharifova S."/>
            <person name="Ojaghi J."/>
            <person name="Eynullazada K."/>
            <person name="Bayramov B."/>
            <person name="Abdulazimova A."/>
            <person name="Shahmuradov I."/>
        </authorList>
    </citation>
    <scope>NUCLEOTIDE SEQUENCE [LARGE SCALE GENOMIC DNA]</scope>
    <source>
        <strain evidence="3">cv. AG2017</strain>
        <tissue evidence="2">Leaf</tissue>
    </source>
</reference>
<dbReference type="EMBL" id="PGOL01004333">
    <property type="protein sequence ID" value="PKI37751.1"/>
    <property type="molecule type" value="Genomic_DNA"/>
</dbReference>
<proteinExistence type="predicted"/>
<dbReference type="Proteomes" id="UP000233551">
    <property type="component" value="Unassembled WGS sequence"/>
</dbReference>
<sequence length="78" mass="9026">MKHTQELGRHFRKFRVQHDYREGNKVADALARIGWDIGQDLMYFDNPPSDVAALVTYNAMGIFSPRFVRDHTTNMVGD</sequence>
<dbReference type="GO" id="GO:0004523">
    <property type="term" value="F:RNA-DNA hybrid ribonuclease activity"/>
    <property type="evidence" value="ECO:0007669"/>
    <property type="project" value="InterPro"/>
</dbReference>
<dbReference type="AlphaFoldDB" id="A0A2I0I1C0"/>
<organism evidence="2 3">
    <name type="scientific">Punica granatum</name>
    <name type="common">Pomegranate</name>
    <dbReference type="NCBI Taxonomy" id="22663"/>
    <lineage>
        <taxon>Eukaryota</taxon>
        <taxon>Viridiplantae</taxon>
        <taxon>Streptophyta</taxon>
        <taxon>Embryophyta</taxon>
        <taxon>Tracheophyta</taxon>
        <taxon>Spermatophyta</taxon>
        <taxon>Magnoliopsida</taxon>
        <taxon>eudicotyledons</taxon>
        <taxon>Gunneridae</taxon>
        <taxon>Pentapetalae</taxon>
        <taxon>rosids</taxon>
        <taxon>malvids</taxon>
        <taxon>Myrtales</taxon>
        <taxon>Lythraceae</taxon>
        <taxon>Punica</taxon>
    </lineage>
</organism>
<protein>
    <recommendedName>
        <fullName evidence="1">RNase H type-1 domain-containing protein</fullName>
    </recommendedName>
</protein>
<name>A0A2I0I1C0_PUNGR</name>
<dbReference type="InterPro" id="IPR002156">
    <property type="entry name" value="RNaseH_domain"/>
</dbReference>
<dbReference type="Pfam" id="PF13456">
    <property type="entry name" value="RVT_3"/>
    <property type="match status" value="1"/>
</dbReference>
<keyword evidence="3" id="KW-1185">Reference proteome</keyword>
<accession>A0A2I0I1C0</accession>
<dbReference type="GO" id="GO:0003676">
    <property type="term" value="F:nucleic acid binding"/>
    <property type="evidence" value="ECO:0007669"/>
    <property type="project" value="InterPro"/>
</dbReference>